<evidence type="ECO:0000259" key="3">
    <source>
        <dbReference type="PROSITE" id="PS51781"/>
    </source>
</evidence>
<feature type="compositionally biased region" description="Acidic residues" evidence="1">
    <location>
        <begin position="34"/>
        <end position="61"/>
    </location>
</feature>
<feature type="chain" id="PRO_5038712093" evidence="2">
    <location>
        <begin position="24"/>
        <end position="520"/>
    </location>
</feature>
<feature type="domain" description="SH3b" evidence="3">
    <location>
        <begin position="247"/>
        <end position="313"/>
    </location>
</feature>
<reference evidence="4" key="1">
    <citation type="submission" date="2020-10" db="EMBL/GenBank/DDBJ databases">
        <authorList>
            <person name="Gilroy R."/>
        </authorList>
    </citation>
    <scope>NUCLEOTIDE SEQUENCE</scope>
    <source>
        <strain evidence="4">ChiSjej4B22-8148</strain>
    </source>
</reference>
<dbReference type="InterPro" id="IPR052354">
    <property type="entry name" value="Cell_Wall_Dynamics_Protein"/>
</dbReference>
<feature type="compositionally biased region" description="Polar residues" evidence="1">
    <location>
        <begin position="402"/>
        <end position="420"/>
    </location>
</feature>
<comment type="caution">
    <text evidence="4">The sequence shown here is derived from an EMBL/GenBank/DDBJ whole genome shotgun (WGS) entry which is preliminary data.</text>
</comment>
<feature type="region of interest" description="Disordered" evidence="1">
    <location>
        <begin position="30"/>
        <end position="69"/>
    </location>
</feature>
<dbReference type="PROSITE" id="PS51781">
    <property type="entry name" value="SH3B"/>
    <property type="match status" value="2"/>
</dbReference>
<dbReference type="Pfam" id="PF08239">
    <property type="entry name" value="SH3_3"/>
    <property type="match status" value="2"/>
</dbReference>
<dbReference type="SMART" id="SM00287">
    <property type="entry name" value="SH3b"/>
    <property type="match status" value="2"/>
</dbReference>
<reference evidence="4" key="2">
    <citation type="journal article" date="2021" name="PeerJ">
        <title>Extensive microbial diversity within the chicken gut microbiome revealed by metagenomics and culture.</title>
        <authorList>
            <person name="Gilroy R."/>
            <person name="Ravi A."/>
            <person name="Getino M."/>
            <person name="Pursley I."/>
            <person name="Horton D.L."/>
            <person name="Alikhan N.F."/>
            <person name="Baker D."/>
            <person name="Gharbi K."/>
            <person name="Hall N."/>
            <person name="Watson M."/>
            <person name="Adriaenssens E.M."/>
            <person name="Foster-Nyarko E."/>
            <person name="Jarju S."/>
            <person name="Secka A."/>
            <person name="Antonio M."/>
            <person name="Oren A."/>
            <person name="Chaudhuri R.R."/>
            <person name="La Ragione R."/>
            <person name="Hildebrand F."/>
            <person name="Pallen M.J."/>
        </authorList>
    </citation>
    <scope>NUCLEOTIDE SEQUENCE</scope>
    <source>
        <strain evidence="4">ChiSjej4B22-8148</strain>
    </source>
</reference>
<dbReference type="Gene3D" id="2.30.30.40">
    <property type="entry name" value="SH3 Domains"/>
    <property type="match status" value="2"/>
</dbReference>
<proteinExistence type="predicted"/>
<feature type="signal peptide" evidence="2">
    <location>
        <begin position="1"/>
        <end position="23"/>
    </location>
</feature>
<organism evidence="4 5">
    <name type="scientific">Candidatus Choladousia intestinavium</name>
    <dbReference type="NCBI Taxonomy" id="2840727"/>
    <lineage>
        <taxon>Bacteria</taxon>
        <taxon>Bacillati</taxon>
        <taxon>Bacillota</taxon>
        <taxon>Clostridia</taxon>
        <taxon>Lachnospirales</taxon>
        <taxon>Lachnospiraceae</taxon>
        <taxon>Lachnospiraceae incertae sedis</taxon>
        <taxon>Candidatus Choladousia</taxon>
    </lineage>
</organism>
<dbReference type="AlphaFoldDB" id="A0A9D1DAF1"/>
<feature type="region of interest" description="Disordered" evidence="1">
    <location>
        <begin position="402"/>
        <end position="456"/>
    </location>
</feature>
<dbReference type="Proteomes" id="UP000886757">
    <property type="component" value="Unassembled WGS sequence"/>
</dbReference>
<dbReference type="PANTHER" id="PTHR34408">
    <property type="entry name" value="FAMILY PROTEIN, PUTATIVE-RELATED"/>
    <property type="match status" value="1"/>
</dbReference>
<dbReference type="EMBL" id="DVGK01000078">
    <property type="protein sequence ID" value="HIR13633.1"/>
    <property type="molecule type" value="Genomic_DNA"/>
</dbReference>
<dbReference type="PANTHER" id="PTHR34408:SF1">
    <property type="entry name" value="GLYCOSYL HYDROLASE FAMILY 19 DOMAIN-CONTAINING PROTEIN HI_1415"/>
    <property type="match status" value="1"/>
</dbReference>
<feature type="domain" description="SH3b" evidence="3">
    <location>
        <begin position="344"/>
        <end position="407"/>
    </location>
</feature>
<evidence type="ECO:0000313" key="5">
    <source>
        <dbReference type="Proteomes" id="UP000886757"/>
    </source>
</evidence>
<name>A0A9D1DAF1_9FIRM</name>
<evidence type="ECO:0000256" key="1">
    <source>
        <dbReference type="SAM" id="MobiDB-lite"/>
    </source>
</evidence>
<keyword evidence="2" id="KW-0732">Signal</keyword>
<gene>
    <name evidence="4" type="ORF">IAB31_06890</name>
</gene>
<feature type="region of interest" description="Disordered" evidence="1">
    <location>
        <begin position="218"/>
        <end position="241"/>
    </location>
</feature>
<sequence length="520" mass="54708">MLNGRWKKILLALGVSLAIGSLAGGCALRKEPLETESETETETESETETETESESETELETEIGYTSQDGSIRITLPDSTWQVTQDADEMRVFSSGSEAMINIVHASGQTAMNSLSLAESEEELNESLSGQYSDEDAYEIMNFEHLSSATLNTYEYVVKYNSTNMWAYAVTYGIVAQNEAYVITGTVTDDNEVLLQAVQKAVESFTVLNNSAFTAMPGSTTASTNQSESQTQSESNASASAELQSLTEYGTSTTLYASDNVNIRLEPGTDAGILGSLAPGDSVTVTGETSQWFRVNINGNVGYISKAYLVNTQPSTSQTDAQQSETVSDATMQNAEYNSFVDYGTSYTYYTTTDVNLRSAPGTDSSVVNSVGSGTALTVVGETDNWYVAVVNGQRTYISKSYVSTTNPGTGTQTPSETDANTGGDTGSGTDNTGSGTGTDGSTGTGGSTNTGVLSGTVTSSSANTIVIAGDDGNTYSINTSDASISTTDGLYDGLYISANIDYSNTLPNGDLYATSVSGY</sequence>
<dbReference type="PROSITE" id="PS51257">
    <property type="entry name" value="PROKAR_LIPOPROTEIN"/>
    <property type="match status" value="1"/>
</dbReference>
<feature type="compositionally biased region" description="Gly residues" evidence="1">
    <location>
        <begin position="435"/>
        <end position="449"/>
    </location>
</feature>
<dbReference type="InterPro" id="IPR003646">
    <property type="entry name" value="SH3-like_bac-type"/>
</dbReference>
<feature type="compositionally biased region" description="Low complexity" evidence="1">
    <location>
        <begin position="219"/>
        <end position="241"/>
    </location>
</feature>
<protein>
    <submittedName>
        <fullName evidence="4">SH3 domain-containing protein</fullName>
    </submittedName>
</protein>
<evidence type="ECO:0000256" key="2">
    <source>
        <dbReference type="SAM" id="SignalP"/>
    </source>
</evidence>
<accession>A0A9D1DAF1</accession>
<evidence type="ECO:0000313" key="4">
    <source>
        <dbReference type="EMBL" id="HIR13633.1"/>
    </source>
</evidence>